<keyword evidence="4" id="KW-1185">Reference proteome</keyword>
<dbReference type="AlphaFoldDB" id="A0A7W4W4I3"/>
<gene>
    <name evidence="3" type="ORF">FHR99_001411</name>
</gene>
<protein>
    <submittedName>
        <fullName evidence="3">Uncharacterized protein</fullName>
    </submittedName>
</protein>
<keyword evidence="2" id="KW-0732">Signal</keyword>
<feature type="compositionally biased region" description="Polar residues" evidence="1">
    <location>
        <begin position="42"/>
        <end position="56"/>
    </location>
</feature>
<feature type="compositionally biased region" description="Polar residues" evidence="1">
    <location>
        <begin position="269"/>
        <end position="282"/>
    </location>
</feature>
<feature type="compositionally biased region" description="Polar residues" evidence="1">
    <location>
        <begin position="159"/>
        <end position="170"/>
    </location>
</feature>
<feature type="signal peptide" evidence="2">
    <location>
        <begin position="1"/>
        <end position="20"/>
    </location>
</feature>
<name>A0A7W4W4I3_9GAMM</name>
<feature type="compositionally biased region" description="Low complexity" evidence="1">
    <location>
        <begin position="115"/>
        <end position="138"/>
    </location>
</feature>
<feature type="region of interest" description="Disordered" evidence="1">
    <location>
        <begin position="95"/>
        <end position="319"/>
    </location>
</feature>
<sequence>MFVKKTLVVSLLAASGAAVAQGPVGTGILPGGLGDSLPLGVNGQSSLETEPLTSAATPEGDAGVNFNVTEFLAGSIVAQTNSASLPGLGQQTAEFVQNQGGSGGGGTPPAPSAPSTPDGSSAPDGSAAPGAPSAPNDPTAMGGGMDEQSTPDAEGFVTAVSNAEPPSQSELENRVSAIETQVTSLPDTLAAAQQSSAPSAPSGSSAPSQPSAPSAPSAPDGGGNVEPTAPQQPDAPDGDGSSAPDSDGVNIAVGVPSDAEEQSPLPQPFQVSEIVNVTVSLQAESPSSGGGQAPSVPAAPSAPDEEPAAPAGPDDLPEA</sequence>
<organism evidence="3 4">
    <name type="scientific">Litorivivens lipolytica</name>
    <dbReference type="NCBI Taxonomy" id="1524264"/>
    <lineage>
        <taxon>Bacteria</taxon>
        <taxon>Pseudomonadati</taxon>
        <taxon>Pseudomonadota</taxon>
        <taxon>Gammaproteobacteria</taxon>
        <taxon>Litorivivens</taxon>
    </lineage>
</organism>
<dbReference type="RefSeq" id="WP_183409814.1">
    <property type="nucleotide sequence ID" value="NZ_JACHWY010000001.1"/>
</dbReference>
<proteinExistence type="predicted"/>
<evidence type="ECO:0000256" key="1">
    <source>
        <dbReference type="SAM" id="MobiDB-lite"/>
    </source>
</evidence>
<feature type="compositionally biased region" description="Low complexity" evidence="1">
    <location>
        <begin position="283"/>
        <end position="319"/>
    </location>
</feature>
<reference evidence="3 4" key="1">
    <citation type="submission" date="2020-08" db="EMBL/GenBank/DDBJ databases">
        <title>Genomic Encyclopedia of Type Strains, Phase III (KMG-III): the genomes of soil and plant-associated and newly described type strains.</title>
        <authorList>
            <person name="Whitman W."/>
        </authorList>
    </citation>
    <scope>NUCLEOTIDE SEQUENCE [LARGE SCALE GENOMIC DNA]</scope>
    <source>
        <strain evidence="3 4">CECT 8654</strain>
    </source>
</reference>
<evidence type="ECO:0000313" key="3">
    <source>
        <dbReference type="EMBL" id="MBB3047175.1"/>
    </source>
</evidence>
<feature type="compositionally biased region" description="Low complexity" evidence="1">
    <location>
        <begin position="190"/>
        <end position="219"/>
    </location>
</feature>
<dbReference type="EMBL" id="JACHWY010000001">
    <property type="protein sequence ID" value="MBB3047175.1"/>
    <property type="molecule type" value="Genomic_DNA"/>
</dbReference>
<accession>A0A7W4W4I3</accession>
<dbReference type="Proteomes" id="UP000537130">
    <property type="component" value="Unassembled WGS sequence"/>
</dbReference>
<feature type="chain" id="PRO_5031238250" evidence="2">
    <location>
        <begin position="21"/>
        <end position="319"/>
    </location>
</feature>
<evidence type="ECO:0000313" key="4">
    <source>
        <dbReference type="Proteomes" id="UP000537130"/>
    </source>
</evidence>
<comment type="caution">
    <text evidence="3">The sequence shown here is derived from an EMBL/GenBank/DDBJ whole genome shotgun (WGS) entry which is preliminary data.</text>
</comment>
<evidence type="ECO:0000256" key="2">
    <source>
        <dbReference type="SAM" id="SignalP"/>
    </source>
</evidence>
<feature type="compositionally biased region" description="Low complexity" evidence="1">
    <location>
        <begin position="234"/>
        <end position="248"/>
    </location>
</feature>
<feature type="region of interest" description="Disordered" evidence="1">
    <location>
        <begin position="40"/>
        <end position="62"/>
    </location>
</feature>